<name>A0ACB5SK29_9PEZI</name>
<dbReference type="Proteomes" id="UP001165186">
    <property type="component" value="Unassembled WGS sequence"/>
</dbReference>
<reference evidence="1" key="1">
    <citation type="submission" date="2024-09" db="EMBL/GenBank/DDBJ databases">
        <title>Draft Genome Sequences of Neofusicoccum parvum.</title>
        <authorList>
            <person name="Ashida A."/>
            <person name="Camagna M."/>
            <person name="Tanaka A."/>
            <person name="Takemoto D."/>
        </authorList>
    </citation>
    <scope>NUCLEOTIDE SEQUENCE</scope>
    <source>
        <strain evidence="1">PPO83</strain>
    </source>
</reference>
<gene>
    <name evidence="1" type="primary">g10710</name>
    <name evidence="1" type="ORF">NpPPO83_00010710</name>
</gene>
<proteinExistence type="predicted"/>
<evidence type="ECO:0000313" key="2">
    <source>
        <dbReference type="Proteomes" id="UP001165186"/>
    </source>
</evidence>
<accession>A0ACB5SK29</accession>
<dbReference type="EMBL" id="BSXG01000118">
    <property type="protein sequence ID" value="GME45185.1"/>
    <property type="molecule type" value="Genomic_DNA"/>
</dbReference>
<evidence type="ECO:0000313" key="1">
    <source>
        <dbReference type="EMBL" id="GME45185.1"/>
    </source>
</evidence>
<comment type="caution">
    <text evidence="1">The sequence shown here is derived from an EMBL/GenBank/DDBJ whole genome shotgun (WGS) entry which is preliminary data.</text>
</comment>
<keyword evidence="2" id="KW-1185">Reference proteome</keyword>
<organism evidence="1 2">
    <name type="scientific">Neofusicoccum parvum</name>
    <dbReference type="NCBI Taxonomy" id="310453"/>
    <lineage>
        <taxon>Eukaryota</taxon>
        <taxon>Fungi</taxon>
        <taxon>Dikarya</taxon>
        <taxon>Ascomycota</taxon>
        <taxon>Pezizomycotina</taxon>
        <taxon>Dothideomycetes</taxon>
        <taxon>Dothideomycetes incertae sedis</taxon>
        <taxon>Botryosphaeriales</taxon>
        <taxon>Botryosphaeriaceae</taxon>
        <taxon>Neofusicoccum</taxon>
    </lineage>
</organism>
<protein>
    <submittedName>
        <fullName evidence="1">Mads box transcription factor mcm1</fullName>
    </submittedName>
</protein>
<sequence>MNPKYDTTKISALTDIEKLRLATAYLNHLEPKNVDWETAAAQAGSKSKESYMKMFNATLKKLAAEPGDGGEGAAAPAAAPAPKKAAPKKGRKRATSVIEDDEEEGISTTKAKKASKPRGKKSKKDDSMEEECV</sequence>